<evidence type="ECO:0000256" key="2">
    <source>
        <dbReference type="SAM" id="MobiDB-lite"/>
    </source>
</evidence>
<feature type="compositionally biased region" description="Pro residues" evidence="2">
    <location>
        <begin position="1"/>
        <end position="11"/>
    </location>
</feature>
<dbReference type="eggNOG" id="ENOG502S6WS">
    <property type="taxonomic scope" value="Eukaryota"/>
</dbReference>
<dbReference type="Pfam" id="PF21730">
    <property type="entry name" value="Vma22_CCDC115"/>
    <property type="match status" value="1"/>
</dbReference>
<keyword evidence="4" id="KW-1185">Reference proteome</keyword>
<feature type="compositionally biased region" description="Acidic residues" evidence="2">
    <location>
        <begin position="149"/>
        <end position="160"/>
    </location>
</feature>
<dbReference type="Proteomes" id="UP000002035">
    <property type="component" value="Unassembled WGS sequence"/>
</dbReference>
<dbReference type="EMBL" id="DS995708">
    <property type="protein sequence ID" value="EEQ35287.1"/>
    <property type="molecule type" value="Genomic_DNA"/>
</dbReference>
<proteinExistence type="predicted"/>
<dbReference type="GeneID" id="9227424"/>
<dbReference type="GO" id="GO:0051082">
    <property type="term" value="F:unfolded protein binding"/>
    <property type="evidence" value="ECO:0007669"/>
    <property type="project" value="TreeGrafter"/>
</dbReference>
<dbReference type="RefSeq" id="XP_002843023.1">
    <property type="nucleotide sequence ID" value="XM_002842977.1"/>
</dbReference>
<dbReference type="GO" id="GO:1990871">
    <property type="term" value="C:Vma12-Vma22 assembly complex"/>
    <property type="evidence" value="ECO:0007669"/>
    <property type="project" value="TreeGrafter"/>
</dbReference>
<accession>C5FZI4</accession>
<evidence type="ECO:0000313" key="4">
    <source>
        <dbReference type="Proteomes" id="UP000002035"/>
    </source>
</evidence>
<dbReference type="AlphaFoldDB" id="C5FZI4"/>
<dbReference type="HOGENOM" id="CLU_057721_0_0_1"/>
<organism evidence="3 4">
    <name type="scientific">Arthroderma otae (strain ATCC MYA-4605 / CBS 113480)</name>
    <name type="common">Microsporum canis</name>
    <dbReference type="NCBI Taxonomy" id="554155"/>
    <lineage>
        <taxon>Eukaryota</taxon>
        <taxon>Fungi</taxon>
        <taxon>Dikarya</taxon>
        <taxon>Ascomycota</taxon>
        <taxon>Pezizomycotina</taxon>
        <taxon>Eurotiomycetes</taxon>
        <taxon>Eurotiomycetidae</taxon>
        <taxon>Onygenales</taxon>
        <taxon>Arthrodermataceae</taxon>
        <taxon>Microsporum</taxon>
    </lineage>
</organism>
<dbReference type="VEuPathDB" id="FungiDB:MCYG_08106"/>
<gene>
    <name evidence="3" type="ORF">MCYG_08106</name>
</gene>
<dbReference type="GO" id="GO:0070072">
    <property type="term" value="P:vacuolar proton-transporting V-type ATPase complex assembly"/>
    <property type="evidence" value="ECO:0007669"/>
    <property type="project" value="InterPro"/>
</dbReference>
<name>C5FZI4_ARTOC</name>
<dbReference type="OrthoDB" id="408631at2759"/>
<protein>
    <recommendedName>
        <fullName evidence="1">Vacuolar ATPase assembly protein VMA22</fullName>
    </recommendedName>
</protein>
<evidence type="ECO:0000256" key="1">
    <source>
        <dbReference type="ARBA" id="ARBA00093634"/>
    </source>
</evidence>
<dbReference type="InterPro" id="IPR040357">
    <property type="entry name" value="Vma22/CCDC115"/>
</dbReference>
<dbReference type="PANTHER" id="PTHR31996">
    <property type="entry name" value="COILED-COIL DOMAIN-CONTAINING PROTEIN 115"/>
    <property type="match status" value="1"/>
</dbReference>
<feature type="region of interest" description="Disordered" evidence="2">
    <location>
        <begin position="132"/>
        <end position="169"/>
    </location>
</feature>
<dbReference type="OMA" id="GQDCYDE"/>
<sequence>MEETLPTPPASPSDGREARSEDVVRAIDDLLERYLHLLDEQQKLQEAIGKQFASGFFSLARANNSCPPGRRYGEDYYDERMKATRHVYRDRPPIKDIEQPGLTKMSSEITMTDPANKSEASLSTPAFKTVTIEMKPDSSNDKDAPNEAKEEEQEEPFSEEVEPRTKTVAETKTSNPLHWFGILVPPPLRNAQEAFCGAVAGPIPALAGVVSEMREVERKVEGLRQLLGVTGIQTV</sequence>
<reference evidence="4" key="1">
    <citation type="journal article" date="2012" name="MBio">
        <title>Comparative genome analysis of Trichophyton rubrum and related dermatophytes reveals candidate genes involved in infection.</title>
        <authorList>
            <person name="Martinez D.A."/>
            <person name="Oliver B.G."/>
            <person name="Graeser Y."/>
            <person name="Goldberg J.M."/>
            <person name="Li W."/>
            <person name="Martinez-Rossi N.M."/>
            <person name="Monod M."/>
            <person name="Shelest E."/>
            <person name="Barton R.C."/>
            <person name="Birch E."/>
            <person name="Brakhage A.A."/>
            <person name="Chen Z."/>
            <person name="Gurr S.J."/>
            <person name="Heiman D."/>
            <person name="Heitman J."/>
            <person name="Kosti I."/>
            <person name="Rossi A."/>
            <person name="Saif S."/>
            <person name="Samalova M."/>
            <person name="Saunders C.W."/>
            <person name="Shea T."/>
            <person name="Summerbell R.C."/>
            <person name="Xu J."/>
            <person name="Young S."/>
            <person name="Zeng Q."/>
            <person name="Birren B.W."/>
            <person name="Cuomo C.A."/>
            <person name="White T.C."/>
        </authorList>
    </citation>
    <scope>NUCLEOTIDE SEQUENCE [LARGE SCALE GENOMIC DNA]</scope>
    <source>
        <strain evidence="4">ATCC MYA-4605 / CBS 113480</strain>
    </source>
</reference>
<dbReference type="STRING" id="554155.C5FZI4"/>
<evidence type="ECO:0000313" key="3">
    <source>
        <dbReference type="EMBL" id="EEQ35287.1"/>
    </source>
</evidence>
<feature type="region of interest" description="Disordered" evidence="2">
    <location>
        <begin position="1"/>
        <end position="20"/>
    </location>
</feature>
<dbReference type="PANTHER" id="PTHR31996:SF2">
    <property type="entry name" value="COILED-COIL DOMAIN-CONTAINING PROTEIN 115"/>
    <property type="match status" value="1"/>
</dbReference>
<feature type="compositionally biased region" description="Basic and acidic residues" evidence="2">
    <location>
        <begin position="134"/>
        <end position="148"/>
    </location>
</feature>